<evidence type="ECO:0000256" key="3">
    <source>
        <dbReference type="ARBA" id="ARBA00011009"/>
    </source>
</evidence>
<keyword evidence="4 7" id="KW-0560">Oxidoreductase</keyword>
<dbReference type="PANTHER" id="PTHR11728:SF8">
    <property type="entry name" value="GLYCEROL-3-PHOSPHATE DEHYDROGENASE [NAD(+)]-RELATED"/>
    <property type="match status" value="1"/>
</dbReference>
<evidence type="ECO:0000256" key="2">
    <source>
        <dbReference type="ARBA" id="ARBA00005192"/>
    </source>
</evidence>
<feature type="domain" description="Glycerol-3-phosphate dehydrogenase NAD-dependent N-terminal" evidence="9">
    <location>
        <begin position="37"/>
        <end position="135"/>
    </location>
</feature>
<name>A0ABY6KTN3_9ARAC</name>
<evidence type="ECO:0000259" key="9">
    <source>
        <dbReference type="Pfam" id="PF01210"/>
    </source>
</evidence>
<evidence type="ECO:0000256" key="8">
    <source>
        <dbReference type="RuleBase" id="RU361243"/>
    </source>
</evidence>
<dbReference type="PROSITE" id="PS00957">
    <property type="entry name" value="NAD_G3PDH"/>
    <property type="match status" value="1"/>
</dbReference>
<dbReference type="InterPro" id="IPR017751">
    <property type="entry name" value="G3P_DH_NAD-dep_euk"/>
</dbReference>
<dbReference type="PANTHER" id="PTHR11728">
    <property type="entry name" value="GLYCEROL-3-PHOSPHATE DEHYDROGENASE"/>
    <property type="match status" value="1"/>
</dbReference>
<dbReference type="InterPro" id="IPR006109">
    <property type="entry name" value="G3P_DH_NAD-dep_C"/>
</dbReference>
<dbReference type="Pfam" id="PF07479">
    <property type="entry name" value="NAD_Gly3P_dh_C"/>
    <property type="match status" value="1"/>
</dbReference>
<evidence type="ECO:0000313" key="12">
    <source>
        <dbReference type="Proteomes" id="UP001235939"/>
    </source>
</evidence>
<dbReference type="Gene3D" id="3.40.50.720">
    <property type="entry name" value="NAD(P)-binding Rossmann-like Domain"/>
    <property type="match status" value="1"/>
</dbReference>
<keyword evidence="5 7" id="KW-0520">NAD</keyword>
<protein>
    <recommendedName>
        <fullName evidence="8">Glycerol-3-phosphate dehydrogenase [NAD(+)]</fullName>
        <ecNumber evidence="8">1.1.1.8</ecNumber>
    </recommendedName>
</protein>
<organism evidence="11 12">
    <name type="scientific">Cordylochernes scorpioides</name>
    <dbReference type="NCBI Taxonomy" id="51811"/>
    <lineage>
        <taxon>Eukaryota</taxon>
        <taxon>Metazoa</taxon>
        <taxon>Ecdysozoa</taxon>
        <taxon>Arthropoda</taxon>
        <taxon>Chelicerata</taxon>
        <taxon>Arachnida</taxon>
        <taxon>Pseudoscorpiones</taxon>
        <taxon>Cheliferoidea</taxon>
        <taxon>Chernetidae</taxon>
        <taxon>Cordylochernes</taxon>
    </lineage>
</organism>
<dbReference type="SUPFAM" id="SSF51735">
    <property type="entry name" value="NAD(P)-binding Rossmann-fold domains"/>
    <property type="match status" value="1"/>
</dbReference>
<dbReference type="InterPro" id="IPR006168">
    <property type="entry name" value="G3P_DH_NAD-dep"/>
</dbReference>
<accession>A0ABY6KTN3</accession>
<dbReference type="EC" id="1.1.1.8" evidence="8"/>
<evidence type="ECO:0000256" key="7">
    <source>
        <dbReference type="RuleBase" id="RU000437"/>
    </source>
</evidence>
<evidence type="ECO:0000256" key="5">
    <source>
        <dbReference type="ARBA" id="ARBA00023027"/>
    </source>
</evidence>
<dbReference type="EMBL" id="CP092870">
    <property type="protein sequence ID" value="UYV71098.1"/>
    <property type="molecule type" value="Genomic_DNA"/>
</dbReference>
<evidence type="ECO:0000256" key="4">
    <source>
        <dbReference type="ARBA" id="ARBA00023002"/>
    </source>
</evidence>
<evidence type="ECO:0000259" key="10">
    <source>
        <dbReference type="Pfam" id="PF07479"/>
    </source>
</evidence>
<dbReference type="InterPro" id="IPR011128">
    <property type="entry name" value="G3P_DH_NAD-dep_N"/>
</dbReference>
<dbReference type="Pfam" id="PF01210">
    <property type="entry name" value="NAD_Gly3P_dh_N"/>
    <property type="match status" value="1"/>
</dbReference>
<evidence type="ECO:0000256" key="1">
    <source>
        <dbReference type="ARBA" id="ARBA00005189"/>
    </source>
</evidence>
<feature type="domain" description="Glycerol-3-phosphate dehydrogenase NAD-dependent C-terminal" evidence="10">
    <location>
        <begin position="156"/>
        <end position="301"/>
    </location>
</feature>
<dbReference type="InterPro" id="IPR008927">
    <property type="entry name" value="6-PGluconate_DH-like_C_sf"/>
</dbReference>
<comment type="pathway">
    <text evidence="1">Lipid metabolism.</text>
</comment>
<reference evidence="11 12" key="1">
    <citation type="submission" date="2022-01" db="EMBL/GenBank/DDBJ databases">
        <title>A chromosomal length assembly of Cordylochernes scorpioides.</title>
        <authorList>
            <person name="Zeh D."/>
            <person name="Zeh J."/>
        </authorList>
    </citation>
    <scope>NUCLEOTIDE SEQUENCE [LARGE SCALE GENOMIC DNA]</scope>
    <source>
        <strain evidence="11">IN4F17</strain>
        <tissue evidence="11">Whole Body</tissue>
    </source>
</reference>
<gene>
    <name evidence="11" type="ORF">LAZ67_8001712</name>
</gene>
<dbReference type="PRINTS" id="PR00077">
    <property type="entry name" value="GPDHDRGNASE"/>
</dbReference>
<proteinExistence type="inferred from homology"/>
<dbReference type="InterPro" id="IPR013328">
    <property type="entry name" value="6PGD_dom2"/>
</dbReference>
<dbReference type="NCBIfam" id="TIGR03376">
    <property type="entry name" value="glycerol3P_DH"/>
    <property type="match status" value="1"/>
</dbReference>
<keyword evidence="12" id="KW-1185">Reference proteome</keyword>
<dbReference type="SUPFAM" id="SSF48179">
    <property type="entry name" value="6-phosphogluconate dehydrogenase C-terminal domain-like"/>
    <property type="match status" value="1"/>
</dbReference>
<sequence length="315" mass="34347">MAPDSYKSPNPPVSESNQTGLWHILSLKETFCVFQVAIPDVYQTAHDADILVFVLPHKFIRGACEPLKGKIREGAIGISLVKGFDIGPDGGVALISDVIHESLGIPMCVLMGANLAPEVAAGNFCETTIGCEDPQLGRLLKTLIETDYFRVTVVKDVKTVELCGALKNIVACGAGFVDGLQLGDNTKAAVIRIGLVEMMSYAETFFPGACKETFFESCGVADLITTCYGGRNRRIAEAFVKTKKSIQDLEKEMLNGMKSQGPQTAEEVYVLLKSKSMLEKFPLFVAIHRICIGELPPEELIRCLQDHPAHHHSHL</sequence>
<dbReference type="InterPro" id="IPR036291">
    <property type="entry name" value="NAD(P)-bd_dom_sf"/>
</dbReference>
<evidence type="ECO:0000256" key="6">
    <source>
        <dbReference type="ARBA" id="ARBA00048683"/>
    </source>
</evidence>
<evidence type="ECO:0000313" key="11">
    <source>
        <dbReference type="EMBL" id="UYV71098.1"/>
    </source>
</evidence>
<dbReference type="Proteomes" id="UP001235939">
    <property type="component" value="Chromosome 08"/>
</dbReference>
<dbReference type="Gene3D" id="1.10.1040.10">
    <property type="entry name" value="N-(1-d-carboxylethyl)-l-norvaline Dehydrogenase, domain 2"/>
    <property type="match status" value="1"/>
</dbReference>
<comment type="similarity">
    <text evidence="3 7">Belongs to the NAD-dependent glycerol-3-phosphate dehydrogenase family.</text>
</comment>
<comment type="pathway">
    <text evidence="2">Phospholipid metabolism; alpha-glycerophosphate cycle.</text>
</comment>
<comment type="catalytic activity">
    <reaction evidence="6 8">
        <text>sn-glycerol 3-phosphate + NAD(+) = dihydroxyacetone phosphate + NADH + H(+)</text>
        <dbReference type="Rhea" id="RHEA:11092"/>
        <dbReference type="ChEBI" id="CHEBI:15378"/>
        <dbReference type="ChEBI" id="CHEBI:57540"/>
        <dbReference type="ChEBI" id="CHEBI:57597"/>
        <dbReference type="ChEBI" id="CHEBI:57642"/>
        <dbReference type="ChEBI" id="CHEBI:57945"/>
        <dbReference type="EC" id="1.1.1.8"/>
    </reaction>
</comment>
<dbReference type="PIRSF" id="PIRSF000114">
    <property type="entry name" value="Glycerol-3-P_dh"/>
    <property type="match status" value="1"/>
</dbReference>